<feature type="non-terminal residue" evidence="1">
    <location>
        <position position="1"/>
    </location>
</feature>
<gene>
    <name evidence="1" type="ORF">SPELUC_LOCUS14316</name>
</gene>
<protein>
    <submittedName>
        <fullName evidence="1">15955_t:CDS:1</fullName>
    </submittedName>
</protein>
<proteinExistence type="predicted"/>
<comment type="caution">
    <text evidence="1">The sequence shown here is derived from an EMBL/GenBank/DDBJ whole genome shotgun (WGS) entry which is preliminary data.</text>
</comment>
<name>A0ACA9QDX8_9GLOM</name>
<accession>A0ACA9QDX8</accession>
<evidence type="ECO:0000313" key="1">
    <source>
        <dbReference type="EMBL" id="CAG8748556.1"/>
    </source>
</evidence>
<sequence>PIFRSGRRSLMIWACFAGEEKGPLVFMKERNDADAINAQRY</sequence>
<dbReference type="Proteomes" id="UP000789366">
    <property type="component" value="Unassembled WGS sequence"/>
</dbReference>
<organism evidence="1 2">
    <name type="scientific">Cetraspora pellucida</name>
    <dbReference type="NCBI Taxonomy" id="1433469"/>
    <lineage>
        <taxon>Eukaryota</taxon>
        <taxon>Fungi</taxon>
        <taxon>Fungi incertae sedis</taxon>
        <taxon>Mucoromycota</taxon>
        <taxon>Glomeromycotina</taxon>
        <taxon>Glomeromycetes</taxon>
        <taxon>Diversisporales</taxon>
        <taxon>Gigasporaceae</taxon>
        <taxon>Cetraspora</taxon>
    </lineage>
</organism>
<keyword evidence="2" id="KW-1185">Reference proteome</keyword>
<feature type="non-terminal residue" evidence="1">
    <location>
        <position position="41"/>
    </location>
</feature>
<dbReference type="EMBL" id="CAJVPW010041578">
    <property type="protein sequence ID" value="CAG8748556.1"/>
    <property type="molecule type" value="Genomic_DNA"/>
</dbReference>
<evidence type="ECO:0000313" key="2">
    <source>
        <dbReference type="Proteomes" id="UP000789366"/>
    </source>
</evidence>
<reference evidence="1" key="1">
    <citation type="submission" date="2021-06" db="EMBL/GenBank/DDBJ databases">
        <authorList>
            <person name="Kallberg Y."/>
            <person name="Tangrot J."/>
            <person name="Rosling A."/>
        </authorList>
    </citation>
    <scope>NUCLEOTIDE SEQUENCE</scope>
    <source>
        <strain evidence="1">28 12/20/2015</strain>
    </source>
</reference>